<sequence>MTIVKGESLGGKVVYSCEGVVLGAEGSSQIRGGNVFLTETSLVVEEKYFDLTVKTTIPLEAVKSIRKRQSMVNTARIAIYKQIANSDGTIWEKRRRNFVFRDKRVLKLFVSAVRKSKNMEDEDAEEEIVGDVGAVEVTRHIDTIITAKAMSLEDHIILEENVEFLRFLAGEVIIPFGMACEGIYQIDFGAVNVTDGGGQLVKVKKEGGERRTAEEREPAPFNRGVSFGGSVIHRSGILKPEVFSQIPTGSTFGELQFVTGSTMGETSLVADDEVVVKFWSKKVIDTLLETNNSFAAGFLGTISKRVRSRLIYITNKASQEAAEHPSPQEQDKSSSSSSKDVSQKDGLDSLISDRSLSNDKVFKCKMKKMDKATQRGTLTVGRTGLMFHFRVFGLKTKIRTTYLELNTGEATVKMADLKGKPAIELTKSGETTLYFGDSKKIKRAYEAINEGRDALASSTLGGSEDESLELNMEQRQETLRPDDWAKILELATRKKYEQGQAVIKEGEAANSVFQIVNGSVGIQKKGGYRTNLQEGAVFGEMSFLYWFTEGKDAFASADVVANGKVEMVCLEGRALSALLLSDDGLCYRFFRYIVSLMSTRIEMTLPMEGDWMKAWCPEGEIQTVSKIKKLNLYRWLKEDMKFPDDIVDLYRDRLKNADFTTLQSLSIATDAELASAGISVIHRRKMIWWVSRSENLIGEKREGGMFLVTWMRKQMMWPEDVIENYSKLFGEEVTTVMDLKKLGVQDLAQMGIAPIHQRKISFWMATNH</sequence>
<accession>A0A7S4P9P0</accession>
<protein>
    <recommendedName>
        <fullName evidence="2">Cyclic nucleotide-binding domain-containing protein</fullName>
    </recommendedName>
</protein>
<dbReference type="PROSITE" id="PS50042">
    <property type="entry name" value="CNMP_BINDING_3"/>
    <property type="match status" value="1"/>
</dbReference>
<dbReference type="GO" id="GO:0023052">
    <property type="term" value="P:signaling"/>
    <property type="evidence" value="ECO:0007669"/>
    <property type="project" value="UniProtKB-ARBA"/>
</dbReference>
<dbReference type="InterPro" id="IPR018490">
    <property type="entry name" value="cNMP-bd_dom_sf"/>
</dbReference>
<evidence type="ECO:0000259" key="2">
    <source>
        <dbReference type="PROSITE" id="PS50042"/>
    </source>
</evidence>
<dbReference type="SUPFAM" id="SSF51206">
    <property type="entry name" value="cAMP-binding domain-like"/>
    <property type="match status" value="2"/>
</dbReference>
<name>A0A7S4P9P0_9EUKA</name>
<proteinExistence type="predicted"/>
<dbReference type="GO" id="GO:0007154">
    <property type="term" value="P:cell communication"/>
    <property type="evidence" value="ECO:0007669"/>
    <property type="project" value="UniProtKB-ARBA"/>
</dbReference>
<dbReference type="AlphaFoldDB" id="A0A7S4P9P0"/>
<dbReference type="InterPro" id="IPR014710">
    <property type="entry name" value="RmlC-like_jellyroll"/>
</dbReference>
<evidence type="ECO:0000256" key="1">
    <source>
        <dbReference type="SAM" id="MobiDB-lite"/>
    </source>
</evidence>
<feature type="region of interest" description="Disordered" evidence="1">
    <location>
        <begin position="318"/>
        <end position="345"/>
    </location>
</feature>
<dbReference type="Gene3D" id="2.60.120.10">
    <property type="entry name" value="Jelly Rolls"/>
    <property type="match status" value="2"/>
</dbReference>
<feature type="domain" description="Cyclic nucleotide-binding" evidence="2">
    <location>
        <begin position="477"/>
        <end position="579"/>
    </location>
</feature>
<evidence type="ECO:0000313" key="3">
    <source>
        <dbReference type="EMBL" id="CAE2327873.1"/>
    </source>
</evidence>
<dbReference type="CDD" id="cd09487">
    <property type="entry name" value="SAM_superfamily"/>
    <property type="match status" value="1"/>
</dbReference>
<reference evidence="3" key="1">
    <citation type="submission" date="2021-01" db="EMBL/GenBank/DDBJ databases">
        <authorList>
            <person name="Corre E."/>
            <person name="Pelletier E."/>
            <person name="Niang G."/>
            <person name="Scheremetjew M."/>
            <person name="Finn R."/>
            <person name="Kale V."/>
            <person name="Holt S."/>
            <person name="Cochrane G."/>
            <person name="Meng A."/>
            <person name="Brown T."/>
            <person name="Cohen L."/>
        </authorList>
    </citation>
    <scope>NUCLEOTIDE SEQUENCE</scope>
    <source>
        <strain evidence="3">SoJaBio B1-5/56/2</strain>
    </source>
</reference>
<organism evidence="3">
    <name type="scientific">Paramoeba aestuarina</name>
    <dbReference type="NCBI Taxonomy" id="180227"/>
    <lineage>
        <taxon>Eukaryota</taxon>
        <taxon>Amoebozoa</taxon>
        <taxon>Discosea</taxon>
        <taxon>Flabellinia</taxon>
        <taxon>Dactylopodida</taxon>
        <taxon>Paramoebidae</taxon>
        <taxon>Paramoeba</taxon>
    </lineage>
</organism>
<gene>
    <name evidence="3" type="ORF">NAES01612_LOCUS20871</name>
</gene>
<dbReference type="CDD" id="cd00038">
    <property type="entry name" value="CAP_ED"/>
    <property type="match status" value="1"/>
</dbReference>
<dbReference type="SMART" id="SM00100">
    <property type="entry name" value="cNMP"/>
    <property type="match status" value="1"/>
</dbReference>
<dbReference type="EMBL" id="HBKR01031707">
    <property type="protein sequence ID" value="CAE2327873.1"/>
    <property type="molecule type" value="Transcribed_RNA"/>
</dbReference>
<dbReference type="InterPro" id="IPR000595">
    <property type="entry name" value="cNMP-bd_dom"/>
</dbReference>
<dbReference type="Pfam" id="PF00027">
    <property type="entry name" value="cNMP_binding"/>
    <property type="match status" value="1"/>
</dbReference>